<name>A0A0S7B7E3_9CHLR</name>
<accession>A0A0S7B7E3</accession>
<sequence length="417" mass="44297">MIRVDQSHLPVSALTHPGMAGKKNEDRYAISAYHLGVENATPALVAVLSDGIGGHRAGEVAAEIAVNQISENLAASDGSLPLASLRESIQAASQGILTYSKKDPQLYGMGATCAVTWIIGRRLYTATVGDSRIYLVRGQNILQLSTDHTWVQEALESGILKPEQVHNHPNAHVIRRFLGSPTPPDVDMRMRLLGGETDTQAEANQGLPLMSGDTLLLCTDGLTDVVAAADIYSTLRTLPIERAVQTLIDLACSRNASDNITVIAIQIPENYEPQQLTEPRSAAQSSSTRPLATESGRPAEPRRANRALRRLRKWLLLVIGLVLVAALVIVLQIGSIFLGGRRLPTPTPRTPAPAVTLPFTQPVPGINATLQPSAVSPTTTAPTGASPTVAGPTQPTALTARPGAVTLTPWPTNTTQP</sequence>
<evidence type="ECO:0000256" key="2">
    <source>
        <dbReference type="SAM" id="Phobius"/>
    </source>
</evidence>
<evidence type="ECO:0000256" key="1">
    <source>
        <dbReference type="SAM" id="MobiDB-lite"/>
    </source>
</evidence>
<feature type="domain" description="PPM-type phosphatase" evidence="3">
    <location>
        <begin position="10"/>
        <end position="267"/>
    </location>
</feature>
<dbReference type="Proteomes" id="UP000055060">
    <property type="component" value="Unassembled WGS sequence"/>
</dbReference>
<evidence type="ECO:0000313" key="4">
    <source>
        <dbReference type="EMBL" id="GAP13263.1"/>
    </source>
</evidence>
<dbReference type="InterPro" id="IPR015655">
    <property type="entry name" value="PP2C"/>
</dbReference>
<feature type="transmembrane region" description="Helical" evidence="2">
    <location>
        <begin position="314"/>
        <end position="338"/>
    </location>
</feature>
<dbReference type="SUPFAM" id="SSF81606">
    <property type="entry name" value="PP2C-like"/>
    <property type="match status" value="1"/>
</dbReference>
<gene>
    <name evidence="4" type="ORF">LARV_01016</name>
</gene>
<feature type="compositionally biased region" description="Low complexity" evidence="1">
    <location>
        <begin position="373"/>
        <end position="393"/>
    </location>
</feature>
<dbReference type="InterPro" id="IPR001932">
    <property type="entry name" value="PPM-type_phosphatase-like_dom"/>
</dbReference>
<dbReference type="CDD" id="cd00143">
    <property type="entry name" value="PP2Cc"/>
    <property type="match status" value="1"/>
</dbReference>
<dbReference type="EMBL" id="DF967972">
    <property type="protein sequence ID" value="GAP13263.1"/>
    <property type="molecule type" value="Genomic_DNA"/>
</dbReference>
<keyword evidence="2" id="KW-1133">Transmembrane helix</keyword>
<dbReference type="OrthoDB" id="152713at2"/>
<organism evidence="4">
    <name type="scientific">Longilinea arvoryzae</name>
    <dbReference type="NCBI Taxonomy" id="360412"/>
    <lineage>
        <taxon>Bacteria</taxon>
        <taxon>Bacillati</taxon>
        <taxon>Chloroflexota</taxon>
        <taxon>Anaerolineae</taxon>
        <taxon>Anaerolineales</taxon>
        <taxon>Anaerolineaceae</taxon>
        <taxon>Longilinea</taxon>
    </lineage>
</organism>
<dbReference type="PANTHER" id="PTHR47992">
    <property type="entry name" value="PROTEIN PHOSPHATASE"/>
    <property type="match status" value="1"/>
</dbReference>
<dbReference type="RefSeq" id="WP_075072611.1">
    <property type="nucleotide sequence ID" value="NZ_DF967972.1"/>
</dbReference>
<dbReference type="GO" id="GO:0004722">
    <property type="term" value="F:protein serine/threonine phosphatase activity"/>
    <property type="evidence" value="ECO:0007669"/>
    <property type="project" value="InterPro"/>
</dbReference>
<dbReference type="InterPro" id="IPR036457">
    <property type="entry name" value="PPM-type-like_dom_sf"/>
</dbReference>
<keyword evidence="5" id="KW-1185">Reference proteome</keyword>
<dbReference type="STRING" id="360412.LARV_01016"/>
<dbReference type="Gene3D" id="3.60.40.10">
    <property type="entry name" value="PPM-type phosphatase domain"/>
    <property type="match status" value="1"/>
</dbReference>
<reference evidence="4" key="1">
    <citation type="submission" date="2015-07" db="EMBL/GenBank/DDBJ databases">
        <title>Draft Genome Sequences of Anaerolinea thermolimosa IMO-1, Bellilinea caldifistulae GOMI-1, Leptolinea tardivitalis YMTK-2, Levilinea saccharolytica KIBI-1,Longilinea arvoryzae KOME-1, Previously Described as Members of the Anaerolineaceae (Chloroflexi).</title>
        <authorList>
            <person name="Sekiguchi Y."/>
            <person name="Ohashi A."/>
            <person name="Matsuura N."/>
            <person name="Tourlousse M.D."/>
        </authorList>
    </citation>
    <scope>NUCLEOTIDE SEQUENCE [LARGE SCALE GENOMIC DNA]</scope>
    <source>
        <strain evidence="4">KOME-1</strain>
    </source>
</reference>
<keyword evidence="2" id="KW-0472">Membrane</keyword>
<protein>
    <submittedName>
        <fullName evidence="4">Serine/threonine protein phosphatase</fullName>
    </submittedName>
</protein>
<dbReference type="Pfam" id="PF13672">
    <property type="entry name" value="PP2C_2"/>
    <property type="match status" value="1"/>
</dbReference>
<dbReference type="SMART" id="SM00331">
    <property type="entry name" value="PP2C_SIG"/>
    <property type="match status" value="1"/>
</dbReference>
<keyword evidence="2" id="KW-0812">Transmembrane</keyword>
<feature type="region of interest" description="Disordered" evidence="1">
    <location>
        <begin position="274"/>
        <end position="303"/>
    </location>
</feature>
<feature type="region of interest" description="Disordered" evidence="1">
    <location>
        <begin position="373"/>
        <end position="417"/>
    </location>
</feature>
<dbReference type="SMART" id="SM00332">
    <property type="entry name" value="PP2Cc"/>
    <property type="match status" value="1"/>
</dbReference>
<dbReference type="AlphaFoldDB" id="A0A0S7B7E3"/>
<feature type="compositionally biased region" description="Polar residues" evidence="1">
    <location>
        <begin position="274"/>
        <end position="290"/>
    </location>
</feature>
<proteinExistence type="predicted"/>
<dbReference type="PROSITE" id="PS51746">
    <property type="entry name" value="PPM_2"/>
    <property type="match status" value="1"/>
</dbReference>
<evidence type="ECO:0000313" key="5">
    <source>
        <dbReference type="Proteomes" id="UP000055060"/>
    </source>
</evidence>
<evidence type="ECO:0000259" key="3">
    <source>
        <dbReference type="PROSITE" id="PS51746"/>
    </source>
</evidence>